<accession>A0A176VDC9</accession>
<proteinExistence type="predicted"/>
<evidence type="ECO:0000256" key="1">
    <source>
        <dbReference type="SAM" id="MobiDB-lite"/>
    </source>
</evidence>
<comment type="caution">
    <text evidence="2">The sequence shown here is derived from an EMBL/GenBank/DDBJ whole genome shotgun (WGS) entry which is preliminary data.</text>
</comment>
<gene>
    <name evidence="2" type="ORF">AXG93_1938s1010</name>
</gene>
<dbReference type="Proteomes" id="UP000077202">
    <property type="component" value="Unassembled WGS sequence"/>
</dbReference>
<reference evidence="2" key="1">
    <citation type="submission" date="2016-03" db="EMBL/GenBank/DDBJ databases">
        <title>Mechanisms controlling the formation of the plant cell surface in tip-growing cells are functionally conserved among land plants.</title>
        <authorList>
            <person name="Honkanen S."/>
            <person name="Jones V.A."/>
            <person name="Morieri G."/>
            <person name="Champion C."/>
            <person name="Hetherington A.J."/>
            <person name="Kelly S."/>
            <person name="Saint-Marcoux D."/>
            <person name="Proust H."/>
            <person name="Prescott H."/>
            <person name="Dolan L."/>
        </authorList>
    </citation>
    <scope>NUCLEOTIDE SEQUENCE [LARGE SCALE GENOMIC DNA]</scope>
    <source>
        <tissue evidence="2">Whole gametophyte</tissue>
    </source>
</reference>
<sequence>MPLEKAPSMQRPSEYIPTAESKEDEDRNAKTRVPSAEGVYELPSAEPEWEDLAGPTGVGSPTPLEIERDPGVIRVDAFGGRRGAVGASYAERGAV</sequence>
<feature type="compositionally biased region" description="Basic and acidic residues" evidence="1">
    <location>
        <begin position="20"/>
        <end position="29"/>
    </location>
</feature>
<dbReference type="AlphaFoldDB" id="A0A176VDC9"/>
<name>A0A176VDC9_MARPO</name>
<feature type="region of interest" description="Disordered" evidence="1">
    <location>
        <begin position="1"/>
        <end position="66"/>
    </location>
</feature>
<dbReference type="EMBL" id="LVLJ01004031">
    <property type="protein sequence ID" value="OAE18543.1"/>
    <property type="molecule type" value="Genomic_DNA"/>
</dbReference>
<evidence type="ECO:0000313" key="3">
    <source>
        <dbReference type="Proteomes" id="UP000077202"/>
    </source>
</evidence>
<organism evidence="2 3">
    <name type="scientific">Marchantia polymorpha subsp. ruderalis</name>
    <dbReference type="NCBI Taxonomy" id="1480154"/>
    <lineage>
        <taxon>Eukaryota</taxon>
        <taxon>Viridiplantae</taxon>
        <taxon>Streptophyta</taxon>
        <taxon>Embryophyta</taxon>
        <taxon>Marchantiophyta</taxon>
        <taxon>Marchantiopsida</taxon>
        <taxon>Marchantiidae</taxon>
        <taxon>Marchantiales</taxon>
        <taxon>Marchantiaceae</taxon>
        <taxon>Marchantia</taxon>
    </lineage>
</organism>
<evidence type="ECO:0000313" key="2">
    <source>
        <dbReference type="EMBL" id="OAE18543.1"/>
    </source>
</evidence>
<keyword evidence="3" id="KW-1185">Reference proteome</keyword>
<protein>
    <submittedName>
        <fullName evidence="2">Uncharacterized protein</fullName>
    </submittedName>
</protein>